<dbReference type="Gramene" id="TraesCS7A02G004700.1">
    <property type="protein sequence ID" value="TraesCS7A02G004700.1.cds1"/>
    <property type="gene ID" value="TraesCS7A02G004700"/>
</dbReference>
<reference evidence="1" key="2">
    <citation type="submission" date="2018-10" db="UniProtKB">
        <authorList>
            <consortium name="EnsemblPlants"/>
        </authorList>
    </citation>
    <scope>IDENTIFICATION</scope>
</reference>
<evidence type="ECO:0000313" key="1">
    <source>
        <dbReference type="EnsemblPlants" id="TraesCS7A02G004700.1.cds1"/>
    </source>
</evidence>
<proteinExistence type="predicted"/>
<keyword evidence="2" id="KW-1185">Reference proteome</keyword>
<dbReference type="Gramene" id="TraesCS7A03G0010400.1">
    <property type="protein sequence ID" value="TraesCS7A03G0010400.1.CDS1"/>
    <property type="gene ID" value="TraesCS7A03G0010400"/>
</dbReference>
<accession>A0A3B6RA56</accession>
<name>A0A3B6RA56_WHEAT</name>
<protein>
    <submittedName>
        <fullName evidence="1">Uncharacterized protein</fullName>
    </submittedName>
</protein>
<reference evidence="1" key="1">
    <citation type="submission" date="2018-08" db="EMBL/GenBank/DDBJ databases">
        <authorList>
            <person name="Rossello M."/>
        </authorList>
    </citation>
    <scope>NUCLEOTIDE SEQUENCE [LARGE SCALE GENOMIC DNA]</scope>
    <source>
        <strain evidence="1">cv. Chinese Spring</strain>
    </source>
</reference>
<dbReference type="Proteomes" id="UP000019116">
    <property type="component" value="Chromosome 7A"/>
</dbReference>
<organism evidence="1">
    <name type="scientific">Triticum aestivum</name>
    <name type="common">Wheat</name>
    <dbReference type="NCBI Taxonomy" id="4565"/>
    <lineage>
        <taxon>Eukaryota</taxon>
        <taxon>Viridiplantae</taxon>
        <taxon>Streptophyta</taxon>
        <taxon>Embryophyta</taxon>
        <taxon>Tracheophyta</taxon>
        <taxon>Spermatophyta</taxon>
        <taxon>Magnoliopsida</taxon>
        <taxon>Liliopsida</taxon>
        <taxon>Poales</taxon>
        <taxon>Poaceae</taxon>
        <taxon>BOP clade</taxon>
        <taxon>Pooideae</taxon>
        <taxon>Triticodae</taxon>
        <taxon>Triticeae</taxon>
        <taxon>Triticinae</taxon>
        <taxon>Triticum</taxon>
    </lineage>
</organism>
<evidence type="ECO:0000313" key="2">
    <source>
        <dbReference type="Proteomes" id="UP000019116"/>
    </source>
</evidence>
<dbReference type="EnsemblPlants" id="TraesCS7A02G004700.1">
    <property type="protein sequence ID" value="TraesCS7A02G004700.1.cds1"/>
    <property type="gene ID" value="TraesCS7A02G004700"/>
</dbReference>
<sequence length="118" mass="13046">MNVPEHNFLALFMQGRGVQVCVSESYISAELSILPEESLPPATYAFSPTLVDPNRHRGEFIGSALVHELVRMLYLYTMCAIPNTNSSVPTARDSLSEHMKHLSGGILGTWIQRPRCGS</sequence>
<dbReference type="AlphaFoldDB" id="A0A3B6RA56"/>